<evidence type="ECO:0000256" key="5">
    <source>
        <dbReference type="SAM" id="Coils"/>
    </source>
</evidence>
<evidence type="ECO:0000256" key="1">
    <source>
        <dbReference type="ARBA" id="ARBA00004196"/>
    </source>
</evidence>
<dbReference type="InterPro" id="IPR058627">
    <property type="entry name" value="MdtA-like_C"/>
</dbReference>
<feature type="transmembrane region" description="Helical" evidence="6">
    <location>
        <begin position="7"/>
        <end position="26"/>
    </location>
</feature>
<dbReference type="Gene3D" id="2.40.50.100">
    <property type="match status" value="1"/>
</dbReference>
<dbReference type="Gene3D" id="2.40.30.170">
    <property type="match status" value="1"/>
</dbReference>
<dbReference type="Pfam" id="PF25876">
    <property type="entry name" value="HH_MFP_RND"/>
    <property type="match status" value="1"/>
</dbReference>
<dbReference type="GO" id="GO:0030313">
    <property type="term" value="C:cell envelope"/>
    <property type="evidence" value="ECO:0007669"/>
    <property type="project" value="UniProtKB-SubCell"/>
</dbReference>
<dbReference type="InterPro" id="IPR006143">
    <property type="entry name" value="RND_pump_MFP"/>
</dbReference>
<keyword evidence="3" id="KW-0813">Transport</keyword>
<feature type="domain" description="Multidrug resistance protein MdtA-like alpha-helical hairpin" evidence="7">
    <location>
        <begin position="106"/>
        <end position="172"/>
    </location>
</feature>
<accession>A0A765BWF8</accession>
<dbReference type="EMBL" id="DAAUMU010000049">
    <property type="protein sequence ID" value="HAF1420632.1"/>
    <property type="molecule type" value="Genomic_DNA"/>
</dbReference>
<comment type="subcellular location">
    <subcellularLocation>
        <location evidence="1">Cell envelope</location>
    </subcellularLocation>
</comment>
<dbReference type="PANTHER" id="PTHR30469:SF33">
    <property type="entry name" value="SLR1207 PROTEIN"/>
    <property type="match status" value="1"/>
</dbReference>
<reference evidence="13" key="1">
    <citation type="journal article" date="2018" name="Genome Biol.">
        <title>SKESA: strategic k-mer extension for scrupulous assemblies.</title>
        <authorList>
            <person name="Souvorov A."/>
            <person name="Agarwala R."/>
            <person name="Lipman D.J."/>
        </authorList>
    </citation>
    <scope>NUCLEOTIDE SEQUENCE</scope>
    <source>
        <strain evidence="12">MA.05/00002289</strain>
        <strain evidence="11">MA.CK_01/00000941</strain>
        <strain evidence="13">MA.CK_05/00002290</strain>
        <strain evidence="10">MA.CK_95/00012903</strain>
    </source>
</reference>
<organism evidence="13">
    <name type="scientific">Salmonella enterica</name>
    <name type="common">Salmonella choleraesuis</name>
    <dbReference type="NCBI Taxonomy" id="28901"/>
    <lineage>
        <taxon>Bacteria</taxon>
        <taxon>Pseudomonadati</taxon>
        <taxon>Pseudomonadota</taxon>
        <taxon>Gammaproteobacteria</taxon>
        <taxon>Enterobacterales</taxon>
        <taxon>Enterobacteriaceae</taxon>
        <taxon>Salmonella</taxon>
    </lineage>
</organism>
<evidence type="ECO:0000256" key="4">
    <source>
        <dbReference type="ARBA" id="ARBA00023054"/>
    </source>
</evidence>
<feature type="domain" description="Multidrug resistance protein MdtA-like C-terminal permuted SH3" evidence="9">
    <location>
        <begin position="321"/>
        <end position="382"/>
    </location>
</feature>
<dbReference type="EMBL" id="DAAUOA010000050">
    <property type="protein sequence ID" value="HAF2207032.1"/>
    <property type="molecule type" value="Genomic_DNA"/>
</dbReference>
<keyword evidence="6" id="KW-0812">Transmembrane</keyword>
<evidence type="ECO:0000256" key="2">
    <source>
        <dbReference type="ARBA" id="ARBA00009477"/>
    </source>
</evidence>
<evidence type="ECO:0000259" key="7">
    <source>
        <dbReference type="Pfam" id="PF25876"/>
    </source>
</evidence>
<protein>
    <submittedName>
        <fullName evidence="13">Efflux RND transporter periplasmic adaptor subunit</fullName>
    </submittedName>
</protein>
<dbReference type="InterPro" id="IPR030190">
    <property type="entry name" value="MacA_alpha-hairpin_sf"/>
</dbReference>
<dbReference type="GO" id="GO:1990195">
    <property type="term" value="C:macrolide transmembrane transporter complex"/>
    <property type="evidence" value="ECO:0007669"/>
    <property type="project" value="InterPro"/>
</dbReference>
<dbReference type="Gene3D" id="6.20.50.140">
    <property type="match status" value="1"/>
</dbReference>
<dbReference type="GO" id="GO:1990281">
    <property type="term" value="C:efflux pump complex"/>
    <property type="evidence" value="ECO:0007669"/>
    <property type="project" value="TreeGrafter"/>
</dbReference>
<comment type="caution">
    <text evidence="13">The sequence shown here is derived from an EMBL/GenBank/DDBJ whole genome shotgun (WGS) entry which is preliminary data.</text>
</comment>
<reference evidence="13" key="2">
    <citation type="submission" date="2020-02" db="EMBL/GenBank/DDBJ databases">
        <authorList>
            <consortium name="NCBI Pathogen Detection Project"/>
        </authorList>
    </citation>
    <scope>NUCLEOTIDE SEQUENCE</scope>
    <source>
        <strain evidence="12">MA.05/00002289</strain>
        <strain evidence="11">MA.CK_01/00000941</strain>
        <strain evidence="13">MA.CK_05/00002290</strain>
        <strain evidence="10">MA.CK_95/00012903</strain>
    </source>
</reference>
<evidence type="ECO:0000259" key="8">
    <source>
        <dbReference type="Pfam" id="PF25917"/>
    </source>
</evidence>
<dbReference type="GO" id="GO:1990961">
    <property type="term" value="P:xenobiotic detoxification by transmembrane export across the plasma membrane"/>
    <property type="evidence" value="ECO:0007669"/>
    <property type="project" value="InterPro"/>
</dbReference>
<gene>
    <name evidence="11" type="ORF">G8N85_005128</name>
    <name evidence="13" type="ORF">G8P63_005160</name>
    <name evidence="10" type="ORF">G9B68_005148</name>
    <name evidence="12" type="ORF">G9E70_005229</name>
</gene>
<evidence type="ECO:0000313" key="11">
    <source>
        <dbReference type="EMBL" id="HAF2207032.1"/>
    </source>
</evidence>
<dbReference type="Pfam" id="PF25967">
    <property type="entry name" value="RND-MFP_C"/>
    <property type="match status" value="1"/>
</dbReference>
<feature type="domain" description="Multidrug resistance protein MdtA-like barrel-sandwich hybrid" evidence="8">
    <location>
        <begin position="59"/>
        <end position="213"/>
    </location>
</feature>
<evidence type="ECO:0000256" key="6">
    <source>
        <dbReference type="SAM" id="Phobius"/>
    </source>
</evidence>
<comment type="similarity">
    <text evidence="2">Belongs to the membrane fusion protein (MFP) (TC 8.A.1) family.</text>
</comment>
<dbReference type="NCBIfam" id="TIGR01730">
    <property type="entry name" value="RND_mfp"/>
    <property type="match status" value="1"/>
</dbReference>
<name>A0A765BWF8_SALER</name>
<keyword evidence="4 5" id="KW-0175">Coiled coil</keyword>
<dbReference type="AlphaFoldDB" id="A0A765BWF8"/>
<dbReference type="EMBL" id="DAAUPK010000044">
    <property type="protein sequence ID" value="HAF2572214.1"/>
    <property type="molecule type" value="Genomic_DNA"/>
</dbReference>
<evidence type="ECO:0000259" key="9">
    <source>
        <dbReference type="Pfam" id="PF25967"/>
    </source>
</evidence>
<dbReference type="InterPro" id="IPR058624">
    <property type="entry name" value="MdtA-like_HH"/>
</dbReference>
<dbReference type="EMBL" id="DAAYQX010000028">
    <property type="protein sequence ID" value="HAG5378815.1"/>
    <property type="molecule type" value="Genomic_DNA"/>
</dbReference>
<dbReference type="InterPro" id="IPR058625">
    <property type="entry name" value="MdtA-like_BSH"/>
</dbReference>
<evidence type="ECO:0000313" key="12">
    <source>
        <dbReference type="EMBL" id="HAF2572214.1"/>
    </source>
</evidence>
<evidence type="ECO:0000313" key="10">
    <source>
        <dbReference type="EMBL" id="HAF1420632.1"/>
    </source>
</evidence>
<dbReference type="SUPFAM" id="SSF111369">
    <property type="entry name" value="HlyD-like secretion proteins"/>
    <property type="match status" value="1"/>
</dbReference>
<dbReference type="GO" id="GO:0019898">
    <property type="term" value="C:extrinsic component of membrane"/>
    <property type="evidence" value="ECO:0007669"/>
    <property type="project" value="InterPro"/>
</dbReference>
<proteinExistence type="inferred from homology"/>
<dbReference type="PANTHER" id="PTHR30469">
    <property type="entry name" value="MULTIDRUG RESISTANCE PROTEIN MDTA"/>
    <property type="match status" value="1"/>
</dbReference>
<feature type="coiled-coil region" evidence="5">
    <location>
        <begin position="99"/>
        <end position="178"/>
    </location>
</feature>
<dbReference type="GO" id="GO:0015562">
    <property type="term" value="F:efflux transmembrane transporter activity"/>
    <property type="evidence" value="ECO:0007669"/>
    <property type="project" value="TreeGrafter"/>
</dbReference>
<sequence>MKFTSRRLPFIVIPPLILIAVLVVYLQPSSPPAYVTAPVRTGDIESAVMATGQLDAVERVNVGAQVSGQVKLLKVRAGDHVTRGQSVADIDDVPQRNDLRNAEAALNVIEADLQAKQALLKQAERRFKRQRQMLSEDASSREDFETAEATLATTRAELQSLKARLVQAQTEVDKKKADLSYTRVLAPMDGTVIAVVTQQGQTVNSAQSAPTIIRLARLDVMTVRARISEADITRISTGQKAYFTLFSEPDRRYEATLRAIELAPESVMKDEPAAGSSPASGAGTPNASVYYNALLDVPNPENRLRIAMTAQVSLLTGEASNTLLVPVQAVHNAGEDNQQVQVLTGDNRLETRRVKTGITDNVDIQILDGLTAGEKVVLSRQDEKQTGEGDIL</sequence>
<dbReference type="Gene3D" id="6.10.140.1990">
    <property type="match status" value="1"/>
</dbReference>
<evidence type="ECO:0000256" key="3">
    <source>
        <dbReference type="ARBA" id="ARBA00022448"/>
    </source>
</evidence>
<keyword evidence="6" id="KW-0472">Membrane</keyword>
<keyword evidence="6" id="KW-1133">Transmembrane helix</keyword>
<evidence type="ECO:0000313" key="13">
    <source>
        <dbReference type="EMBL" id="HAG5378815.1"/>
    </source>
</evidence>
<dbReference type="Pfam" id="PF25917">
    <property type="entry name" value="BSH_RND"/>
    <property type="match status" value="1"/>
</dbReference>